<dbReference type="PANTHER" id="PTHR17224">
    <property type="entry name" value="PEPTIDYL-TRNA HYDROLASE"/>
    <property type="match status" value="1"/>
</dbReference>
<dbReference type="EC" id="3.1.1.29" evidence="1"/>
<dbReference type="Proteomes" id="UP001309876">
    <property type="component" value="Unassembled WGS sequence"/>
</dbReference>
<evidence type="ECO:0000256" key="5">
    <source>
        <dbReference type="ARBA" id="ARBA00038063"/>
    </source>
</evidence>
<evidence type="ECO:0000313" key="7">
    <source>
        <dbReference type="EMBL" id="KAK5082868.1"/>
    </source>
</evidence>
<feature type="compositionally biased region" description="Polar residues" evidence="6">
    <location>
        <begin position="130"/>
        <end position="141"/>
    </location>
</feature>
<gene>
    <name evidence="7" type="ORF">LTR05_006749</name>
</gene>
<dbReference type="GO" id="GO:0004045">
    <property type="term" value="F:peptidyl-tRNA hydrolase activity"/>
    <property type="evidence" value="ECO:0007669"/>
    <property type="project" value="UniProtKB-EC"/>
</dbReference>
<dbReference type="InterPro" id="IPR001328">
    <property type="entry name" value="Pept_tRNA_hydro"/>
</dbReference>
<accession>A0AAN7YEP3</accession>
<protein>
    <recommendedName>
        <fullName evidence="1">peptidyl-tRNA hydrolase</fullName>
        <ecNumber evidence="1">3.1.1.29</ecNumber>
    </recommendedName>
</protein>
<sequence>MADEHRTELNSSLKHITNRVDPLPILVSLVTDSSAAAEQADVDNATGTHILQEPSDGQKPLPDTLAERIHDLDLKEEEHNVASTTEPSLPTDPDTIIAPEQQTSQTIVDVDLARPCIPGRKSKNKRVSITRPQGVSNESIRGIPSSSVLKATTGPALDIMSMPMRPTSLLVASLGNPPPYHSTRHSAAHLILRHLQASMNLPHFTSKSKPYGGGHISVGAEAGRPAFTLYQSSVQMNVSGPPLLKAWKHFAGLQDVAARTPGLVVLHDEMETQPGSIKVRRGNGSAKGHNGIKSVQQSFSGGGLLDSLGDRFVRIGVGIGRPAGGSRTSNDVSAYVLGQLTAREKDGLESAASQVESVLYQELARIGQS</sequence>
<evidence type="ECO:0000256" key="1">
    <source>
        <dbReference type="ARBA" id="ARBA00013260"/>
    </source>
</evidence>
<evidence type="ECO:0000256" key="6">
    <source>
        <dbReference type="SAM" id="MobiDB-lite"/>
    </source>
</evidence>
<dbReference type="Gene3D" id="3.40.50.1470">
    <property type="entry name" value="Peptidyl-tRNA hydrolase"/>
    <property type="match status" value="1"/>
</dbReference>
<keyword evidence="2" id="KW-0820">tRNA-binding</keyword>
<feature type="region of interest" description="Disordered" evidence="6">
    <location>
        <begin position="122"/>
        <end position="141"/>
    </location>
</feature>
<dbReference type="GO" id="GO:0000049">
    <property type="term" value="F:tRNA binding"/>
    <property type="evidence" value="ECO:0007669"/>
    <property type="project" value="UniProtKB-KW"/>
</dbReference>
<keyword evidence="3" id="KW-0378">Hydrolase</keyword>
<keyword evidence="4" id="KW-0694">RNA-binding</keyword>
<organism evidence="7 8">
    <name type="scientific">Lithohypha guttulata</name>
    <dbReference type="NCBI Taxonomy" id="1690604"/>
    <lineage>
        <taxon>Eukaryota</taxon>
        <taxon>Fungi</taxon>
        <taxon>Dikarya</taxon>
        <taxon>Ascomycota</taxon>
        <taxon>Pezizomycotina</taxon>
        <taxon>Eurotiomycetes</taxon>
        <taxon>Chaetothyriomycetidae</taxon>
        <taxon>Chaetothyriales</taxon>
        <taxon>Trichomeriaceae</taxon>
        <taxon>Lithohypha</taxon>
    </lineage>
</organism>
<dbReference type="Pfam" id="PF01195">
    <property type="entry name" value="Pept_tRNA_hydro"/>
    <property type="match status" value="1"/>
</dbReference>
<dbReference type="PANTHER" id="PTHR17224:SF1">
    <property type="entry name" value="PEPTIDYL-TRNA HYDROLASE"/>
    <property type="match status" value="1"/>
</dbReference>
<evidence type="ECO:0000256" key="3">
    <source>
        <dbReference type="ARBA" id="ARBA00022801"/>
    </source>
</evidence>
<proteinExistence type="inferred from homology"/>
<evidence type="ECO:0000256" key="4">
    <source>
        <dbReference type="ARBA" id="ARBA00022884"/>
    </source>
</evidence>
<reference evidence="7 8" key="1">
    <citation type="submission" date="2023-08" db="EMBL/GenBank/DDBJ databases">
        <title>Black Yeasts Isolated from many extreme environments.</title>
        <authorList>
            <person name="Coleine C."/>
            <person name="Stajich J.E."/>
            <person name="Selbmann L."/>
        </authorList>
    </citation>
    <scope>NUCLEOTIDE SEQUENCE [LARGE SCALE GENOMIC DNA]</scope>
    <source>
        <strain evidence="7 8">CCFEE 5910</strain>
    </source>
</reference>
<evidence type="ECO:0000313" key="8">
    <source>
        <dbReference type="Proteomes" id="UP001309876"/>
    </source>
</evidence>
<dbReference type="PROSITE" id="PS01196">
    <property type="entry name" value="PEPT_TRNA_HYDROL_2"/>
    <property type="match status" value="1"/>
</dbReference>
<dbReference type="InterPro" id="IPR036416">
    <property type="entry name" value="Pept_tRNA_hydro_sf"/>
</dbReference>
<name>A0AAN7YEP3_9EURO</name>
<dbReference type="EMBL" id="JAVRRJ010000007">
    <property type="protein sequence ID" value="KAK5082868.1"/>
    <property type="molecule type" value="Genomic_DNA"/>
</dbReference>
<dbReference type="AlphaFoldDB" id="A0AAN7YEP3"/>
<comment type="caution">
    <text evidence="7">The sequence shown here is derived from an EMBL/GenBank/DDBJ whole genome shotgun (WGS) entry which is preliminary data.</text>
</comment>
<dbReference type="SUPFAM" id="SSF53178">
    <property type="entry name" value="Peptidyl-tRNA hydrolase-like"/>
    <property type="match status" value="1"/>
</dbReference>
<dbReference type="InterPro" id="IPR018171">
    <property type="entry name" value="Pept_tRNA_hydro_CS"/>
</dbReference>
<keyword evidence="8" id="KW-1185">Reference proteome</keyword>
<evidence type="ECO:0000256" key="2">
    <source>
        <dbReference type="ARBA" id="ARBA00022555"/>
    </source>
</evidence>
<comment type="similarity">
    <text evidence="5">Belongs to the PTH family.</text>
</comment>